<sequence length="133" mass="13620">MVTAVIGGILSDRSGRRKVYVIGASIVMAGAALLLVITTTMQMAMVAALILGLGYGAYLAVDQALITQVLPRAEDRARDLGVINIANSAPQVLGPVIAATLVTSFGGYPALYVVTAIVTLLGAAAIIPIRSVK</sequence>
<keyword evidence="1" id="KW-0472">Membrane</keyword>
<keyword evidence="1" id="KW-1133">Transmembrane helix</keyword>
<feature type="transmembrane region" description="Helical" evidence="1">
    <location>
        <begin position="82"/>
        <end position="104"/>
    </location>
</feature>
<organism evidence="3">
    <name type="scientific">freshwater metagenome</name>
    <dbReference type="NCBI Taxonomy" id="449393"/>
    <lineage>
        <taxon>unclassified sequences</taxon>
        <taxon>metagenomes</taxon>
        <taxon>ecological metagenomes</taxon>
    </lineage>
</organism>
<feature type="domain" description="Major facilitator superfamily (MFS) profile" evidence="2">
    <location>
        <begin position="1"/>
        <end position="133"/>
    </location>
</feature>
<evidence type="ECO:0000256" key="1">
    <source>
        <dbReference type="SAM" id="Phobius"/>
    </source>
</evidence>
<dbReference type="InterPro" id="IPR036259">
    <property type="entry name" value="MFS_trans_sf"/>
</dbReference>
<feature type="transmembrane region" description="Helical" evidence="1">
    <location>
        <begin position="43"/>
        <end position="61"/>
    </location>
</feature>
<dbReference type="InterPro" id="IPR020846">
    <property type="entry name" value="MFS_dom"/>
</dbReference>
<dbReference type="EMBL" id="CAFBNF010000184">
    <property type="protein sequence ID" value="CAB4952786.1"/>
    <property type="molecule type" value="Genomic_DNA"/>
</dbReference>
<keyword evidence="1" id="KW-0812">Transmembrane</keyword>
<evidence type="ECO:0000259" key="2">
    <source>
        <dbReference type="PROSITE" id="PS50850"/>
    </source>
</evidence>
<feature type="transmembrane region" description="Helical" evidence="1">
    <location>
        <begin position="19"/>
        <end position="37"/>
    </location>
</feature>
<dbReference type="AlphaFoldDB" id="A0A6J7KAC2"/>
<reference evidence="3" key="1">
    <citation type="submission" date="2020-05" db="EMBL/GenBank/DDBJ databases">
        <authorList>
            <person name="Chiriac C."/>
            <person name="Salcher M."/>
            <person name="Ghai R."/>
            <person name="Kavagutti S V."/>
        </authorList>
    </citation>
    <scope>NUCLEOTIDE SEQUENCE</scope>
</reference>
<dbReference type="PROSITE" id="PS50850">
    <property type="entry name" value="MFS"/>
    <property type="match status" value="1"/>
</dbReference>
<dbReference type="Pfam" id="PF07690">
    <property type="entry name" value="MFS_1"/>
    <property type="match status" value="1"/>
</dbReference>
<proteinExistence type="predicted"/>
<feature type="transmembrane region" description="Helical" evidence="1">
    <location>
        <begin position="110"/>
        <end position="129"/>
    </location>
</feature>
<dbReference type="InterPro" id="IPR011701">
    <property type="entry name" value="MFS"/>
</dbReference>
<name>A0A6J7KAC2_9ZZZZ</name>
<protein>
    <submittedName>
        <fullName evidence="3">Unannotated protein</fullName>
    </submittedName>
</protein>
<dbReference type="PANTHER" id="PTHR23528">
    <property type="match status" value="1"/>
</dbReference>
<accession>A0A6J7KAC2</accession>
<dbReference type="GO" id="GO:0022857">
    <property type="term" value="F:transmembrane transporter activity"/>
    <property type="evidence" value="ECO:0007669"/>
    <property type="project" value="InterPro"/>
</dbReference>
<dbReference type="PANTHER" id="PTHR23528:SF1">
    <property type="entry name" value="MAJOR FACILITATOR SUPERFAMILY (MFS) PROFILE DOMAIN-CONTAINING PROTEIN"/>
    <property type="match status" value="1"/>
</dbReference>
<gene>
    <name evidence="3" type="ORF">UFOPK3773_01506</name>
</gene>
<dbReference type="SUPFAM" id="SSF103473">
    <property type="entry name" value="MFS general substrate transporter"/>
    <property type="match status" value="1"/>
</dbReference>
<evidence type="ECO:0000313" key="3">
    <source>
        <dbReference type="EMBL" id="CAB4952786.1"/>
    </source>
</evidence>
<dbReference type="Gene3D" id="1.20.1250.20">
    <property type="entry name" value="MFS general substrate transporter like domains"/>
    <property type="match status" value="1"/>
</dbReference>